<dbReference type="Proteomes" id="UP000292235">
    <property type="component" value="Chromosome"/>
</dbReference>
<dbReference type="InterPro" id="IPR016130">
    <property type="entry name" value="Tyr_Pase_AS"/>
</dbReference>
<evidence type="ECO:0000259" key="2">
    <source>
        <dbReference type="PROSITE" id="PS50056"/>
    </source>
</evidence>
<dbReference type="Pfam" id="PF13350">
    <property type="entry name" value="Y_phosphatase3"/>
    <property type="match status" value="1"/>
</dbReference>
<sequence>MRGIVAPVTTNEAPRLLSQAPNFRDLGGYRTRGGGRVRSGVAYRSGALDRLDDADLAALRDLGIRQVVDLRTVFERENNADLLPDGADYIPLDVQGDHSTGADLVEVLTDPSRAESVFGDGGATRFMHEVNRILVTGEEARAGYAEAVRRIAAGPGPTVVHCTAGKDRTGWAAALVLELLDVPRETVFADYLASNDRLAGLRAAMRDISEQSGVDPELVWPMVECRRSYLEAAYTEVEEAFGSFEAYAAEGLGLAQSTIDALRGRMLE</sequence>
<proteinExistence type="inferred from homology"/>
<name>A0A4P6Q8J1_9ACTN</name>
<keyword evidence="4" id="KW-1185">Reference proteome</keyword>
<dbReference type="PANTHER" id="PTHR31126">
    <property type="entry name" value="TYROSINE-PROTEIN PHOSPHATASE"/>
    <property type="match status" value="1"/>
</dbReference>
<dbReference type="GO" id="GO:0004725">
    <property type="term" value="F:protein tyrosine phosphatase activity"/>
    <property type="evidence" value="ECO:0007669"/>
    <property type="project" value="UniProtKB-EC"/>
</dbReference>
<dbReference type="Gene3D" id="3.90.190.10">
    <property type="entry name" value="Protein tyrosine phosphatase superfamily"/>
    <property type="match status" value="1"/>
</dbReference>
<feature type="domain" description="Tyrosine specific protein phosphatases" evidence="2">
    <location>
        <begin position="142"/>
        <end position="170"/>
    </location>
</feature>
<gene>
    <name evidence="3" type="primary">iphP</name>
    <name evidence="3" type="ORF">EKD16_17545</name>
</gene>
<accession>A0A4P6Q8J1</accession>
<comment type="similarity">
    <text evidence="1">Belongs to the protein-tyrosine phosphatase family.</text>
</comment>
<dbReference type="PROSITE" id="PS00383">
    <property type="entry name" value="TYR_PHOSPHATASE_1"/>
    <property type="match status" value="1"/>
</dbReference>
<reference evidence="3 4" key="1">
    <citation type="submission" date="2019-02" db="EMBL/GenBank/DDBJ databases">
        <authorList>
            <person name="Khodamoradi S."/>
            <person name="Hahnke R.L."/>
            <person name="Kaempfer P."/>
            <person name="Schumann P."/>
            <person name="Rohde M."/>
            <person name="Steinert M."/>
            <person name="Luzhetskyy A."/>
            <person name="Wink J."/>
            <person name="Ruckert C."/>
        </authorList>
    </citation>
    <scope>NUCLEOTIDE SEQUENCE [LARGE SCALE GENOMIC DNA]</scope>
    <source>
        <strain evidence="3 4">M2</strain>
    </source>
</reference>
<keyword evidence="3" id="KW-0378">Hydrolase</keyword>
<dbReference type="AlphaFoldDB" id="A0A4P6Q8J1"/>
<evidence type="ECO:0000313" key="4">
    <source>
        <dbReference type="Proteomes" id="UP000292235"/>
    </source>
</evidence>
<dbReference type="PROSITE" id="PS50056">
    <property type="entry name" value="TYR_PHOSPHATASE_2"/>
    <property type="match status" value="1"/>
</dbReference>
<dbReference type="EMBL" id="CP036455">
    <property type="protein sequence ID" value="QBI55277.1"/>
    <property type="molecule type" value="Genomic_DNA"/>
</dbReference>
<organism evidence="3 4">
    <name type="scientific">Streptomonospora litoralis</name>
    <dbReference type="NCBI Taxonomy" id="2498135"/>
    <lineage>
        <taxon>Bacteria</taxon>
        <taxon>Bacillati</taxon>
        <taxon>Actinomycetota</taxon>
        <taxon>Actinomycetes</taxon>
        <taxon>Streptosporangiales</taxon>
        <taxon>Nocardiopsidaceae</taxon>
        <taxon>Streptomonospora</taxon>
    </lineage>
</organism>
<evidence type="ECO:0000313" key="3">
    <source>
        <dbReference type="EMBL" id="QBI55277.1"/>
    </source>
</evidence>
<protein>
    <submittedName>
        <fullName evidence="3">Tyrosine-protein phosphatase</fullName>
        <ecNumber evidence="3">3.1.3.48</ecNumber>
    </submittedName>
</protein>
<dbReference type="InterPro" id="IPR026893">
    <property type="entry name" value="Tyr/Ser_Pase_IphP-type"/>
</dbReference>
<dbReference type="InterPro" id="IPR029021">
    <property type="entry name" value="Prot-tyrosine_phosphatase-like"/>
</dbReference>
<evidence type="ECO:0000256" key="1">
    <source>
        <dbReference type="ARBA" id="ARBA00009580"/>
    </source>
</evidence>
<dbReference type="PANTHER" id="PTHR31126:SF1">
    <property type="entry name" value="TYROSINE SPECIFIC PROTEIN PHOSPHATASES DOMAIN-CONTAINING PROTEIN"/>
    <property type="match status" value="1"/>
</dbReference>
<dbReference type="EC" id="3.1.3.48" evidence="3"/>
<dbReference type="KEGG" id="strr:EKD16_17545"/>
<dbReference type="InterPro" id="IPR000387">
    <property type="entry name" value="Tyr_Pase_dom"/>
</dbReference>
<dbReference type="SUPFAM" id="SSF52799">
    <property type="entry name" value="(Phosphotyrosine protein) phosphatases II"/>
    <property type="match status" value="1"/>
</dbReference>